<sequence>MSFGFSVGDFLAVGKLVTDIVSCLKDSGGSRTDYQDLVRELECLQAVLIHLDKLIATGTPHDLTAIKYAALSCGRPLEEFLARIRKYERSLGIWSKGNPIKGVIDKISFPLAHRDEVQRLQAYLSVHVGMINILLAEYGLETMQLAAERTETSHLQITKWLENTTDLLGRMQRSVVSQSHAIFKSTTMLEQVYKMLSGEVKASLRSFENAVAKVCVSTQQIYAIVLEIRTSITSAPDIRWTFLQDPFIVEDALGRKFPVPSEYDYSLLDAIIKHKFQDSLAAEQVAAGDYEIMDTKNRHHIISGDSWLRPGCSITMAVLVARPHLAVLTDECCPMPRCQSSNTIAVPGGGRRCCNCDVWFDQSEKRLSSLADLWAAYEILSTADQSSIDIDPDRGKNGKQKRKRTHDDDFSIVPFKNIKLADRETASETDDEPTIDPTCSHMFIFEPWTPVPRY</sequence>
<comment type="caution">
    <text evidence="1">The sequence shown here is derived from an EMBL/GenBank/DDBJ whole genome shotgun (WGS) entry which is preliminary data.</text>
</comment>
<accession>A0ACB9Z393</accession>
<dbReference type="Proteomes" id="UP001497700">
    <property type="component" value="Unassembled WGS sequence"/>
</dbReference>
<reference evidence="1 2" key="1">
    <citation type="journal article" date="2022" name="New Phytol.">
        <title>Ecological generalism drives hyperdiversity of secondary metabolite gene clusters in xylarialean endophytes.</title>
        <authorList>
            <person name="Franco M.E.E."/>
            <person name="Wisecaver J.H."/>
            <person name="Arnold A.E."/>
            <person name="Ju Y.M."/>
            <person name="Slot J.C."/>
            <person name="Ahrendt S."/>
            <person name="Moore L.P."/>
            <person name="Eastman K.E."/>
            <person name="Scott K."/>
            <person name="Konkel Z."/>
            <person name="Mondo S.J."/>
            <person name="Kuo A."/>
            <person name="Hayes R.D."/>
            <person name="Haridas S."/>
            <person name="Andreopoulos B."/>
            <person name="Riley R."/>
            <person name="LaButti K."/>
            <person name="Pangilinan J."/>
            <person name="Lipzen A."/>
            <person name="Amirebrahimi M."/>
            <person name="Yan J."/>
            <person name="Adam C."/>
            <person name="Keymanesh K."/>
            <person name="Ng V."/>
            <person name="Louie K."/>
            <person name="Northen T."/>
            <person name="Drula E."/>
            <person name="Henrissat B."/>
            <person name="Hsieh H.M."/>
            <person name="Youens-Clark K."/>
            <person name="Lutzoni F."/>
            <person name="Miadlikowska J."/>
            <person name="Eastwood D.C."/>
            <person name="Hamelin R.C."/>
            <person name="Grigoriev I.V."/>
            <person name="U'Ren J.M."/>
        </authorList>
    </citation>
    <scope>NUCLEOTIDE SEQUENCE [LARGE SCALE GENOMIC DNA]</scope>
    <source>
        <strain evidence="1 2">CBS 119005</strain>
    </source>
</reference>
<evidence type="ECO:0000313" key="1">
    <source>
        <dbReference type="EMBL" id="KAI4865559.1"/>
    </source>
</evidence>
<dbReference type="EMBL" id="MU393470">
    <property type="protein sequence ID" value="KAI4865559.1"/>
    <property type="molecule type" value="Genomic_DNA"/>
</dbReference>
<keyword evidence="2" id="KW-1185">Reference proteome</keyword>
<protein>
    <submittedName>
        <fullName evidence="1">Uncharacterized protein</fullName>
    </submittedName>
</protein>
<gene>
    <name evidence="1" type="ORF">F4820DRAFT_292086</name>
</gene>
<organism evidence="1 2">
    <name type="scientific">Hypoxylon rubiginosum</name>
    <dbReference type="NCBI Taxonomy" id="110542"/>
    <lineage>
        <taxon>Eukaryota</taxon>
        <taxon>Fungi</taxon>
        <taxon>Dikarya</taxon>
        <taxon>Ascomycota</taxon>
        <taxon>Pezizomycotina</taxon>
        <taxon>Sordariomycetes</taxon>
        <taxon>Xylariomycetidae</taxon>
        <taxon>Xylariales</taxon>
        <taxon>Hypoxylaceae</taxon>
        <taxon>Hypoxylon</taxon>
    </lineage>
</organism>
<proteinExistence type="predicted"/>
<name>A0ACB9Z393_9PEZI</name>
<evidence type="ECO:0000313" key="2">
    <source>
        <dbReference type="Proteomes" id="UP001497700"/>
    </source>
</evidence>